<keyword evidence="2" id="KW-1185">Reference proteome</keyword>
<sequence>MGLLIPDWPVCGNCREVAYFRWMGGAHACDGPNTTQVLTVGLEEQPRRLGCGTSYRVRTVKNIVIEGAELRHLVRYMERIHDDDEVDEVTVRICADGTLQFFAAGFILSAVIGADDPDGCEPW</sequence>
<name>A0ABM9LMG0_9MYCO</name>
<dbReference type="Proteomes" id="UP001190465">
    <property type="component" value="Chromosome"/>
</dbReference>
<reference evidence="1 2" key="1">
    <citation type="submission" date="2023-08" db="EMBL/GenBank/DDBJ databases">
        <authorList>
            <person name="Folkvardsen B D."/>
            <person name="Norman A."/>
        </authorList>
    </citation>
    <scope>NUCLEOTIDE SEQUENCE [LARGE SCALE GENOMIC DNA]</scope>
    <source>
        <strain evidence="1 2">Mu0053</strain>
    </source>
</reference>
<proteinExistence type="predicted"/>
<evidence type="ECO:0008006" key="3">
    <source>
        <dbReference type="Google" id="ProtNLM"/>
    </source>
</evidence>
<organism evidence="1 2">
    <name type="scientific">[Mycobacterium] burgundiense</name>
    <dbReference type="NCBI Taxonomy" id="3064286"/>
    <lineage>
        <taxon>Bacteria</taxon>
        <taxon>Bacillati</taxon>
        <taxon>Actinomycetota</taxon>
        <taxon>Actinomycetes</taxon>
        <taxon>Mycobacteriales</taxon>
        <taxon>Mycobacteriaceae</taxon>
        <taxon>Mycolicibacterium</taxon>
    </lineage>
</organism>
<dbReference type="EMBL" id="OY726397">
    <property type="protein sequence ID" value="CAJ1501399.1"/>
    <property type="molecule type" value="Genomic_DNA"/>
</dbReference>
<evidence type="ECO:0000313" key="2">
    <source>
        <dbReference type="Proteomes" id="UP001190465"/>
    </source>
</evidence>
<dbReference type="RefSeq" id="WP_308482105.1">
    <property type="nucleotide sequence ID" value="NZ_OY726397.1"/>
</dbReference>
<protein>
    <recommendedName>
        <fullName evidence="3">DUF35 domain-containing protein</fullName>
    </recommendedName>
</protein>
<evidence type="ECO:0000313" key="1">
    <source>
        <dbReference type="EMBL" id="CAJ1501399.1"/>
    </source>
</evidence>
<accession>A0ABM9LMG0</accession>
<gene>
    <name evidence="1" type="ORF">MU0053_001916</name>
</gene>